<dbReference type="Proteomes" id="UP000294678">
    <property type="component" value="Unassembled WGS sequence"/>
</dbReference>
<feature type="domain" description="STAS" evidence="1">
    <location>
        <begin position="8"/>
        <end position="118"/>
    </location>
</feature>
<dbReference type="PANTHER" id="PTHR33495:SF2">
    <property type="entry name" value="ANTI-SIGMA FACTOR ANTAGONIST TM_1081-RELATED"/>
    <property type="match status" value="1"/>
</dbReference>
<dbReference type="PROSITE" id="PS50801">
    <property type="entry name" value="STAS"/>
    <property type="match status" value="1"/>
</dbReference>
<organism evidence="2 3">
    <name type="scientific">Hypnocyclicus thermotrophus</name>
    <dbReference type="NCBI Taxonomy" id="1627895"/>
    <lineage>
        <taxon>Bacteria</taxon>
        <taxon>Fusobacteriati</taxon>
        <taxon>Fusobacteriota</taxon>
        <taxon>Fusobacteriia</taxon>
        <taxon>Fusobacteriales</taxon>
        <taxon>Fusobacteriaceae</taxon>
        <taxon>Hypnocyclicus</taxon>
    </lineage>
</organism>
<evidence type="ECO:0000259" key="1">
    <source>
        <dbReference type="PROSITE" id="PS50801"/>
    </source>
</evidence>
<name>A0AA46DYR5_9FUSO</name>
<dbReference type="SUPFAM" id="SSF52091">
    <property type="entry name" value="SpoIIaa-like"/>
    <property type="match status" value="1"/>
</dbReference>
<gene>
    <name evidence="2" type="ORF">EV215_1138</name>
</gene>
<dbReference type="RefSeq" id="WP_134113023.1">
    <property type="nucleotide sequence ID" value="NZ_SOBG01000004.1"/>
</dbReference>
<dbReference type="InterPro" id="IPR036513">
    <property type="entry name" value="STAS_dom_sf"/>
</dbReference>
<dbReference type="AlphaFoldDB" id="A0AA46DYR5"/>
<protein>
    <submittedName>
        <fullName evidence="2">Anti-anti-sigma factor</fullName>
    </submittedName>
</protein>
<sequence length="166" mass="19404">MSTDIKENKYLIGEYNNEIFIKFVGNATMKNSKTLEEVFNNIFTGEKKEIVLDFEECNYMDSTMLGLIAKTAIRLKKEWNQFLYEINSSNMVKTSLKSTGVYNLMKHLDDIKQEVELKELENKDFDDKSEKAKHILEAHKTLMGLSDENKKIFKNVVEMLEKDLDK</sequence>
<evidence type="ECO:0000313" key="2">
    <source>
        <dbReference type="EMBL" id="TDT70588.1"/>
    </source>
</evidence>
<dbReference type="Pfam" id="PF01740">
    <property type="entry name" value="STAS"/>
    <property type="match status" value="1"/>
</dbReference>
<keyword evidence="3" id="KW-1185">Reference proteome</keyword>
<reference evidence="2 3" key="1">
    <citation type="submission" date="2019-03" db="EMBL/GenBank/DDBJ databases">
        <title>Genomic Encyclopedia of Type Strains, Phase IV (KMG-IV): sequencing the most valuable type-strain genomes for metagenomic binning, comparative biology and taxonomic classification.</title>
        <authorList>
            <person name="Goeker M."/>
        </authorList>
    </citation>
    <scope>NUCLEOTIDE SEQUENCE [LARGE SCALE GENOMIC DNA]</scope>
    <source>
        <strain evidence="2 3">DSM 100055</strain>
    </source>
</reference>
<comment type="caution">
    <text evidence="2">The sequence shown here is derived from an EMBL/GenBank/DDBJ whole genome shotgun (WGS) entry which is preliminary data.</text>
</comment>
<accession>A0AA46DYR5</accession>
<dbReference type="GO" id="GO:0043856">
    <property type="term" value="F:anti-sigma factor antagonist activity"/>
    <property type="evidence" value="ECO:0007669"/>
    <property type="project" value="TreeGrafter"/>
</dbReference>
<dbReference type="CDD" id="cd07043">
    <property type="entry name" value="STAS_anti-anti-sigma_factors"/>
    <property type="match status" value="1"/>
</dbReference>
<dbReference type="Gene3D" id="3.30.750.24">
    <property type="entry name" value="STAS domain"/>
    <property type="match status" value="1"/>
</dbReference>
<evidence type="ECO:0000313" key="3">
    <source>
        <dbReference type="Proteomes" id="UP000294678"/>
    </source>
</evidence>
<dbReference type="PANTHER" id="PTHR33495">
    <property type="entry name" value="ANTI-SIGMA FACTOR ANTAGONIST TM_1081-RELATED-RELATED"/>
    <property type="match status" value="1"/>
</dbReference>
<dbReference type="InterPro" id="IPR002645">
    <property type="entry name" value="STAS_dom"/>
</dbReference>
<dbReference type="EMBL" id="SOBG01000004">
    <property type="protein sequence ID" value="TDT70588.1"/>
    <property type="molecule type" value="Genomic_DNA"/>
</dbReference>
<proteinExistence type="predicted"/>